<keyword evidence="3" id="KW-0597">Phosphoprotein</keyword>
<evidence type="ECO:0000256" key="2">
    <source>
        <dbReference type="ARBA" id="ARBA00005387"/>
    </source>
</evidence>
<dbReference type="InterPro" id="IPR000504">
    <property type="entry name" value="RRM_dom"/>
</dbReference>
<reference evidence="11" key="2">
    <citation type="submission" date="2023-11" db="UniProtKB">
        <authorList>
            <consortium name="WormBaseParasite"/>
        </authorList>
    </citation>
    <scope>IDENTIFICATION</scope>
</reference>
<dbReference type="AlphaFoldDB" id="A0AA85IN65"/>
<keyword evidence="4 6" id="KW-0694">RNA-binding</keyword>
<evidence type="ECO:0000256" key="3">
    <source>
        <dbReference type="ARBA" id="ARBA00022553"/>
    </source>
</evidence>
<dbReference type="SUPFAM" id="SSF100939">
    <property type="entry name" value="SPOC domain-like"/>
    <property type="match status" value="1"/>
</dbReference>
<feature type="compositionally biased region" description="Basic residues" evidence="7">
    <location>
        <begin position="34"/>
        <end position="48"/>
    </location>
</feature>
<feature type="compositionally biased region" description="Basic and acidic residues" evidence="7">
    <location>
        <begin position="210"/>
        <end position="222"/>
    </location>
</feature>
<dbReference type="GO" id="GO:0003723">
    <property type="term" value="F:RNA binding"/>
    <property type="evidence" value="ECO:0007669"/>
    <property type="project" value="UniProtKB-UniRule"/>
</dbReference>
<dbReference type="Gene3D" id="3.30.70.330">
    <property type="match status" value="2"/>
</dbReference>
<sequence length="792" mass="88112">MKRHHREESSSRAKKGHAPSVSDGEDNNGYVNSSKKHKSPPRKALLRRPSREDRPTVDKHDHHNSRQTFLLRPNPSKFVGGNTSSRSFNPLSGHPSSRKSYAPSSRMSSHSSRSLIHPSGRVNPMLAASLASSGKLPNLPLPTGSSGGSAATVAAVAAAAMNAAAMAAALGAGGVISSKQMSHITKALASATRTSRDRRHDSTSNRPVRRSPDRFINDDSRSSRKPRGGSKEKDLVSIFNARYARPVEHRNPEDDPHATRTLFLGNLPPDVEEPELRKLFERYGIIEDIDIKRRELENGATAFAFVRYLSLDMAHRAKVNLSGQMIGEYRFKIGYGKVIPTRCLWVGGLGPWTNYPEFATLVNSISSPEKIIWPSGKNYAHILYSNSELAAVAADLLRGYPLGSSHRRIRVDFTDESHMFKDPNWKRLKRDSSTESNSRHYSSRRSLTPRTRRDTSHSDNAYSHGNNHSKYRRDRRSYDESDRSRSVSSSHHKRESLHRSRKATYERTSRRNQRDHSVTPEADSSRNGSRSRSSSRSREGSSSPSTPPTLDTSTNIGQLASCLPKAWVGAFYLKSSSFQCRMHVLRGDKSLVDQFMYRGLNSEASADQNDNRRTTKKSNKDKHTSVDEIDSSESHDGAHDSNESDYASKDKVVCLRITQRMRLDPVKLDDVNQRVEAVGPSGYCILLAVPTRSVRCHENEKQPQRPLRNLVGYLRTKDSAGVVLLNSTGQNQNNDSASPSTTEATNTSGVLYAFPPCDFSLSLLHESAPRLEKDYGKDDHLVILLIRGTGVV</sequence>
<dbReference type="InterPro" id="IPR016194">
    <property type="entry name" value="SPOC-like_C_dom_sf"/>
</dbReference>
<accession>A0AA85IN65</accession>
<evidence type="ECO:0008006" key="12">
    <source>
        <dbReference type="Google" id="ProtNLM"/>
    </source>
</evidence>
<feature type="compositionally biased region" description="Low complexity" evidence="7">
    <location>
        <begin position="100"/>
        <end position="119"/>
    </location>
</feature>
<feature type="region of interest" description="Disordered" evidence="7">
    <location>
        <begin position="429"/>
        <end position="553"/>
    </location>
</feature>
<name>A0AA85IN65_TRIRE</name>
<dbReference type="InterPro" id="IPR035979">
    <property type="entry name" value="RBD_domain_sf"/>
</dbReference>
<dbReference type="InterPro" id="IPR010912">
    <property type="entry name" value="SPOC_met"/>
</dbReference>
<dbReference type="PANTHER" id="PTHR23189">
    <property type="entry name" value="RNA RECOGNITION MOTIF-CONTAINING"/>
    <property type="match status" value="1"/>
</dbReference>
<dbReference type="Pfam" id="PF07744">
    <property type="entry name" value="SPOC"/>
    <property type="match status" value="1"/>
</dbReference>
<evidence type="ECO:0000313" key="11">
    <source>
        <dbReference type="WBParaSite" id="TREG1_107700.1"/>
    </source>
</evidence>
<evidence type="ECO:0000259" key="8">
    <source>
        <dbReference type="PROSITE" id="PS50102"/>
    </source>
</evidence>
<protein>
    <recommendedName>
        <fullName evidence="12">RRM domain-containing protein</fullName>
    </recommendedName>
</protein>
<feature type="region of interest" description="Disordered" evidence="7">
    <location>
        <begin position="1"/>
        <end position="120"/>
    </location>
</feature>
<feature type="region of interest" description="Disordered" evidence="7">
    <location>
        <begin position="186"/>
        <end position="232"/>
    </location>
</feature>
<dbReference type="SUPFAM" id="SSF54928">
    <property type="entry name" value="RNA-binding domain, RBD"/>
    <property type="match status" value="1"/>
</dbReference>
<proteinExistence type="inferred from homology"/>
<feature type="compositionally biased region" description="Basic and acidic residues" evidence="7">
    <location>
        <begin position="49"/>
        <end position="61"/>
    </location>
</feature>
<evidence type="ECO:0000259" key="9">
    <source>
        <dbReference type="PROSITE" id="PS50917"/>
    </source>
</evidence>
<dbReference type="PROSITE" id="PS50917">
    <property type="entry name" value="SPOC"/>
    <property type="match status" value="1"/>
</dbReference>
<feature type="compositionally biased region" description="Basic and acidic residues" evidence="7">
    <location>
        <begin position="1"/>
        <end position="11"/>
    </location>
</feature>
<comment type="similarity">
    <text evidence="2">Belongs to the RRM Spen family.</text>
</comment>
<dbReference type="PROSITE" id="PS50102">
    <property type="entry name" value="RRM"/>
    <property type="match status" value="1"/>
</dbReference>
<evidence type="ECO:0000256" key="5">
    <source>
        <dbReference type="ARBA" id="ARBA00023242"/>
    </source>
</evidence>
<feature type="compositionally biased region" description="Basic and acidic residues" evidence="7">
    <location>
        <begin position="476"/>
        <end position="485"/>
    </location>
</feature>
<dbReference type="Pfam" id="PF00076">
    <property type="entry name" value="RRM_1"/>
    <property type="match status" value="1"/>
</dbReference>
<evidence type="ECO:0000256" key="4">
    <source>
        <dbReference type="ARBA" id="ARBA00022884"/>
    </source>
</evidence>
<feature type="compositionally biased region" description="Basic residues" evidence="7">
    <location>
        <begin position="490"/>
        <end position="502"/>
    </location>
</feature>
<dbReference type="WBParaSite" id="TREG1_107700.1">
    <property type="protein sequence ID" value="TREG1_107700.1"/>
    <property type="gene ID" value="TREG1_107700"/>
</dbReference>
<dbReference type="SMART" id="SM00360">
    <property type="entry name" value="RRM"/>
    <property type="match status" value="2"/>
</dbReference>
<evidence type="ECO:0000313" key="10">
    <source>
        <dbReference type="Proteomes" id="UP000050795"/>
    </source>
</evidence>
<evidence type="ECO:0000256" key="1">
    <source>
        <dbReference type="ARBA" id="ARBA00004123"/>
    </source>
</evidence>
<feature type="compositionally biased region" description="Basic and acidic residues" evidence="7">
    <location>
        <begin position="503"/>
        <end position="518"/>
    </location>
</feature>
<dbReference type="InterPro" id="IPR012921">
    <property type="entry name" value="SPOC_C"/>
</dbReference>
<feature type="region of interest" description="Disordered" evidence="7">
    <location>
        <begin position="603"/>
        <end position="645"/>
    </location>
</feature>
<reference evidence="10" key="1">
    <citation type="submission" date="2022-06" db="EMBL/GenBank/DDBJ databases">
        <authorList>
            <person name="Berger JAMES D."/>
            <person name="Berger JAMES D."/>
        </authorList>
    </citation>
    <scope>NUCLEOTIDE SEQUENCE [LARGE SCALE GENOMIC DNA]</scope>
</reference>
<evidence type="ECO:0000256" key="6">
    <source>
        <dbReference type="PROSITE-ProRule" id="PRU00176"/>
    </source>
</evidence>
<dbReference type="Gene3D" id="2.40.290.10">
    <property type="match status" value="1"/>
</dbReference>
<feature type="compositionally biased region" description="Basic and acidic residues" evidence="7">
    <location>
        <begin position="194"/>
        <end position="203"/>
    </location>
</feature>
<dbReference type="Proteomes" id="UP000050795">
    <property type="component" value="Unassembled WGS sequence"/>
</dbReference>
<feature type="domain" description="RRM" evidence="8">
    <location>
        <begin position="260"/>
        <end position="338"/>
    </location>
</feature>
<keyword evidence="10" id="KW-1185">Reference proteome</keyword>
<evidence type="ECO:0000256" key="7">
    <source>
        <dbReference type="SAM" id="MobiDB-lite"/>
    </source>
</evidence>
<feature type="compositionally biased region" description="Polar residues" evidence="7">
    <location>
        <begin position="81"/>
        <end position="99"/>
    </location>
</feature>
<comment type="subcellular location">
    <subcellularLocation>
        <location evidence="1">Nucleus</location>
    </subcellularLocation>
</comment>
<organism evidence="10 11">
    <name type="scientific">Trichobilharzia regenti</name>
    <name type="common">Nasal bird schistosome</name>
    <dbReference type="NCBI Taxonomy" id="157069"/>
    <lineage>
        <taxon>Eukaryota</taxon>
        <taxon>Metazoa</taxon>
        <taxon>Spiralia</taxon>
        <taxon>Lophotrochozoa</taxon>
        <taxon>Platyhelminthes</taxon>
        <taxon>Trematoda</taxon>
        <taxon>Digenea</taxon>
        <taxon>Strigeidida</taxon>
        <taxon>Schistosomatoidea</taxon>
        <taxon>Schistosomatidae</taxon>
        <taxon>Trichobilharzia</taxon>
    </lineage>
</organism>
<dbReference type="CDD" id="cd21544">
    <property type="entry name" value="SPOC_RBM15-like"/>
    <property type="match status" value="1"/>
</dbReference>
<feature type="compositionally biased region" description="Basic and acidic residues" evidence="7">
    <location>
        <begin position="621"/>
        <end position="645"/>
    </location>
</feature>
<dbReference type="InterPro" id="IPR012677">
    <property type="entry name" value="Nucleotide-bd_a/b_plait_sf"/>
</dbReference>
<dbReference type="GO" id="GO:0005634">
    <property type="term" value="C:nucleus"/>
    <property type="evidence" value="ECO:0007669"/>
    <property type="project" value="UniProtKB-SubCell"/>
</dbReference>
<dbReference type="CDD" id="cd12310">
    <property type="entry name" value="RRM3_Spen"/>
    <property type="match status" value="1"/>
</dbReference>
<keyword evidence="5" id="KW-0539">Nucleus</keyword>
<feature type="domain" description="SPOC" evidence="9">
    <location>
        <begin position="556"/>
        <end position="789"/>
    </location>
</feature>
<feature type="compositionally biased region" description="Low complexity" evidence="7">
    <location>
        <begin position="525"/>
        <end position="544"/>
    </location>
</feature>